<keyword evidence="2" id="KW-0472">Membrane</keyword>
<feature type="transmembrane region" description="Helical" evidence="2">
    <location>
        <begin position="83"/>
        <end position="105"/>
    </location>
</feature>
<reference evidence="3 4" key="1">
    <citation type="submission" date="2017-11" db="EMBL/GenBank/DDBJ databases">
        <title>Genomic Encyclopedia of Archaeal and Bacterial Type Strains, Phase II (KMG-II): From Individual Species to Whole Genera.</title>
        <authorList>
            <person name="Goeker M."/>
        </authorList>
    </citation>
    <scope>NUCLEOTIDE SEQUENCE [LARGE SCALE GENOMIC DNA]</scope>
    <source>
        <strain evidence="3 4">DSM 22413</strain>
    </source>
</reference>
<sequence length="289" mass="30061">MTTPPPYGSQPQNPGQPTPPPAQPSPYAPPQQQPYGQQPPAQQPYGQQPYGQQPPSVPPQQYGQQPYGQPGKVPGAEDPGKTMGILGIVFAIVFWPVGLVLSILSRSKSKAAGFKPTLGTVGLVLSIVFGAFAIVWAILWATVIGSAVNDAVQENKVDSSISQGLKDDSAQDDSAGDSAGDDSAADGDTGAASADFCQGFEDMTKGASSLMGTDADSLKQLKELTTTLDAVQAPAEVADDWATITDYFDDAYAAIKAQDSSKLLALTDRQSDLQDAATAVGTYAGTNCY</sequence>
<gene>
    <name evidence="3" type="ORF">CLV34_1366</name>
</gene>
<evidence type="ECO:0000256" key="2">
    <source>
        <dbReference type="SAM" id="Phobius"/>
    </source>
</evidence>
<dbReference type="OrthoDB" id="4775598at2"/>
<feature type="region of interest" description="Disordered" evidence="1">
    <location>
        <begin position="1"/>
        <end position="78"/>
    </location>
</feature>
<feature type="compositionally biased region" description="Acidic residues" evidence="1">
    <location>
        <begin position="170"/>
        <end position="185"/>
    </location>
</feature>
<keyword evidence="2" id="KW-0812">Transmembrane</keyword>
<dbReference type="RefSeq" id="WP_100349509.1">
    <property type="nucleotide sequence ID" value="NZ_PGTZ01000007.1"/>
</dbReference>
<feature type="region of interest" description="Disordered" evidence="1">
    <location>
        <begin position="159"/>
        <end position="189"/>
    </location>
</feature>
<keyword evidence="4" id="KW-1185">Reference proteome</keyword>
<evidence type="ECO:0000313" key="3">
    <source>
        <dbReference type="EMBL" id="PJI93886.1"/>
    </source>
</evidence>
<accession>A0A2M8WST2</accession>
<keyword evidence="2" id="KW-1133">Transmembrane helix</keyword>
<evidence type="ECO:0000313" key="4">
    <source>
        <dbReference type="Proteomes" id="UP000231586"/>
    </source>
</evidence>
<protein>
    <recommendedName>
        <fullName evidence="5">DUF4190 domain-containing protein</fullName>
    </recommendedName>
</protein>
<evidence type="ECO:0000256" key="1">
    <source>
        <dbReference type="SAM" id="MobiDB-lite"/>
    </source>
</evidence>
<name>A0A2M8WST2_9MICO</name>
<dbReference type="EMBL" id="PGTZ01000007">
    <property type="protein sequence ID" value="PJI93886.1"/>
    <property type="molecule type" value="Genomic_DNA"/>
</dbReference>
<dbReference type="AlphaFoldDB" id="A0A2M8WST2"/>
<comment type="caution">
    <text evidence="3">The sequence shown here is derived from an EMBL/GenBank/DDBJ whole genome shotgun (WGS) entry which is preliminary data.</text>
</comment>
<feature type="transmembrane region" description="Helical" evidence="2">
    <location>
        <begin position="117"/>
        <end position="141"/>
    </location>
</feature>
<proteinExistence type="predicted"/>
<dbReference type="SUPFAM" id="SSF81995">
    <property type="entry name" value="beta-sandwich domain of Sec23/24"/>
    <property type="match status" value="1"/>
</dbReference>
<feature type="compositionally biased region" description="Pro residues" evidence="1">
    <location>
        <begin position="1"/>
        <end position="32"/>
    </location>
</feature>
<dbReference type="Proteomes" id="UP000231586">
    <property type="component" value="Unassembled WGS sequence"/>
</dbReference>
<feature type="compositionally biased region" description="Low complexity" evidence="1">
    <location>
        <begin position="33"/>
        <end position="71"/>
    </location>
</feature>
<organism evidence="3 4">
    <name type="scientific">Luteimicrobium subarcticum</name>
    <dbReference type="NCBI Taxonomy" id="620910"/>
    <lineage>
        <taxon>Bacteria</taxon>
        <taxon>Bacillati</taxon>
        <taxon>Actinomycetota</taxon>
        <taxon>Actinomycetes</taxon>
        <taxon>Micrococcales</taxon>
        <taxon>Luteimicrobium</taxon>
    </lineage>
</organism>
<evidence type="ECO:0008006" key="5">
    <source>
        <dbReference type="Google" id="ProtNLM"/>
    </source>
</evidence>